<dbReference type="InterPro" id="IPR011990">
    <property type="entry name" value="TPR-like_helical_dom_sf"/>
</dbReference>
<dbReference type="PROSITE" id="PS50293">
    <property type="entry name" value="TPR_REGION"/>
    <property type="match status" value="1"/>
</dbReference>
<dbReference type="PROSITE" id="PS50005">
    <property type="entry name" value="TPR"/>
    <property type="match status" value="2"/>
</dbReference>
<dbReference type="InterPro" id="IPR027039">
    <property type="entry name" value="Crtac1"/>
</dbReference>
<feature type="repeat" description="TPR" evidence="2">
    <location>
        <begin position="105"/>
        <end position="138"/>
    </location>
</feature>
<dbReference type="Gene3D" id="2.130.10.130">
    <property type="entry name" value="Integrin alpha, N-terminal"/>
    <property type="match status" value="2"/>
</dbReference>
<dbReference type="EMBL" id="CP121195">
    <property type="protein sequence ID" value="XBH14869.1"/>
    <property type="molecule type" value="Genomic_DNA"/>
</dbReference>
<dbReference type="InterPro" id="IPR019734">
    <property type="entry name" value="TPR_rpt"/>
</dbReference>
<protein>
    <submittedName>
        <fullName evidence="5">FG-GAP-like repeat-containing protein</fullName>
    </submittedName>
</protein>
<accession>A0AAU7DAM0</accession>
<dbReference type="AlphaFoldDB" id="A0AAU7DAM0"/>
<feature type="domain" description="ASPIC/UnbV" evidence="3">
    <location>
        <begin position="595"/>
        <end position="657"/>
    </location>
</feature>
<name>A0AAU7DAM0_9BACT</name>
<dbReference type="RefSeq" id="WP_348268879.1">
    <property type="nucleotide sequence ID" value="NZ_CP121194.1"/>
</dbReference>
<proteinExistence type="predicted"/>
<feature type="repeat" description="TPR" evidence="2">
    <location>
        <begin position="71"/>
        <end position="104"/>
    </location>
</feature>
<evidence type="ECO:0000256" key="1">
    <source>
        <dbReference type="ARBA" id="ARBA00022729"/>
    </source>
</evidence>
<dbReference type="PANTHER" id="PTHR16026">
    <property type="entry name" value="CARTILAGE ACIDIC PROTEIN 1"/>
    <property type="match status" value="1"/>
</dbReference>
<dbReference type="Pfam" id="PF07593">
    <property type="entry name" value="UnbV_ASPIC"/>
    <property type="match status" value="1"/>
</dbReference>
<accession>A0AAU7D2K7</accession>
<dbReference type="SUPFAM" id="SSF69318">
    <property type="entry name" value="Integrin alpha N-terminal domain"/>
    <property type="match status" value="1"/>
</dbReference>
<gene>
    <name evidence="4" type="ORF">P4G45_06605</name>
    <name evidence="5" type="ORF">P8936_06840</name>
</gene>
<evidence type="ECO:0000259" key="3">
    <source>
        <dbReference type="Pfam" id="PF07593"/>
    </source>
</evidence>
<sequence length="1112" mass="121212">MAAARLNNIGVALMGQQFTEKALQKFDEAHKNDPTSAVPMLNQGIALLYLRKLPEAEAVLKQAATNNPQNVRIWYCLGLTHLAESKSDLAVEDFKQAIKLNPADADSHYYLGSLYRSLKDYDHSIVEFEEALRLNPLHASSQFGLASALQRSGKTAEAREHLKRFQTITQTKVGTPLAVTYGEQGDYATVQNMRVAEQPVGSMIPVSFVAVAATKGPSSALPSANQEGGGACILDVDGTGKKDIVAMGDGESAIRVYRTLSNGTMQEVPSQQTGLIANGHGMACAVGDYDSDGRPDLAVALSDRVVLFHNLGHGKFADTTKSVGIQQLNHPAGLTFVDFDHDGDLDLFVTGSPVTSGAGPDVLWRNNGNSTFTEWSAPTGLAGKGSTTGVTISDVNNDRAIDLIVTGDSGSPTIFENKREGPFEAVPLYTDANLSPTRGVLVFDFNKDGWMDVAVTHAGAPGISLWRNVEGKSFERVPLPLSGAKAAWGLTAIDIDNDGWIDIAAIVETANGPELHVWRNRGSQGFEDVTKTVGLNTLKLHNPRSVIAADIDGDGAADLIVTQLNAPPIVLHNVGGNRNHSLRLTLAGLADNKTAIGTKVEVFSNGSSQKFEVAGGSGYLSQGATEILAGLGHADRADVVRMLWPTGVPQDELDVASSKPVTLTELDRRGSSCPVLFAWDGTKYQFVSDVIGAGVIGHWISPSATNQADPDEWIKVEGSQLKERGGLFSLRFGEPMEEINFIDQLRLVAIDHPDGTEVYPDERFLNERPFASGSTVVASSDARLPAGAWNDKGEDVLPLLAERDHKYVRDFTNLTYAGYAKMHTLTLDLGDWKQGNPLRLFMSGYIEYFSASSMYAAWQAGLKPISPYVEAQMPDGSWKRIVDDMGFPAGLPRTIVVDLTGKLPAGAHRIRMTTNLQIYWDQVLVDNGADVSKNVRQFELPLATAHLAFRGYPQQVEGATPGDLTYRYDRISATGPFQWQRGSYTKYGNVTPLLHQVDNQYVIFGSGEEIDAEFSAASLKPLPAHWKRDYFFYANGFVKDMDFYEALPFTVAQMPFHQMTAYPYPADEHYPENSSTLKYRLDWNDRFESGKRTQLYQFNYVPTLSQPTVAKP</sequence>
<dbReference type="SUPFAM" id="SSF48452">
    <property type="entry name" value="TPR-like"/>
    <property type="match status" value="1"/>
</dbReference>
<dbReference type="EMBL" id="CP121194">
    <property type="protein sequence ID" value="XBH11387.1"/>
    <property type="molecule type" value="Genomic_DNA"/>
</dbReference>
<evidence type="ECO:0000256" key="2">
    <source>
        <dbReference type="PROSITE-ProRule" id="PRU00339"/>
    </source>
</evidence>
<evidence type="ECO:0000313" key="5">
    <source>
        <dbReference type="EMBL" id="XBH14869.1"/>
    </source>
</evidence>
<dbReference type="Pfam" id="PF13432">
    <property type="entry name" value="TPR_16"/>
    <property type="match status" value="2"/>
</dbReference>
<keyword evidence="2" id="KW-0802">TPR repeat</keyword>
<dbReference type="InterPro" id="IPR028994">
    <property type="entry name" value="Integrin_alpha_N"/>
</dbReference>
<dbReference type="SMART" id="SM00028">
    <property type="entry name" value="TPR"/>
    <property type="match status" value="5"/>
</dbReference>
<dbReference type="InterPro" id="IPR011519">
    <property type="entry name" value="UnbV_ASPIC"/>
</dbReference>
<dbReference type="Gene3D" id="1.25.40.10">
    <property type="entry name" value="Tetratricopeptide repeat domain"/>
    <property type="match status" value="2"/>
</dbReference>
<evidence type="ECO:0000313" key="4">
    <source>
        <dbReference type="EMBL" id="XBH11387.1"/>
    </source>
</evidence>
<organism evidence="5">
    <name type="scientific">Edaphobacter paludis</name>
    <dbReference type="NCBI Taxonomy" id="3035702"/>
    <lineage>
        <taxon>Bacteria</taxon>
        <taxon>Pseudomonadati</taxon>
        <taxon>Acidobacteriota</taxon>
        <taxon>Terriglobia</taxon>
        <taxon>Terriglobales</taxon>
        <taxon>Acidobacteriaceae</taxon>
        <taxon>Edaphobacter</taxon>
    </lineage>
</organism>
<dbReference type="InterPro" id="IPR013517">
    <property type="entry name" value="FG-GAP"/>
</dbReference>
<dbReference type="KEGG" id="epl:P4G45_06605"/>
<dbReference type="PANTHER" id="PTHR16026:SF0">
    <property type="entry name" value="CARTILAGE ACIDIC PROTEIN 1"/>
    <property type="match status" value="1"/>
</dbReference>
<dbReference type="Pfam" id="PF13517">
    <property type="entry name" value="FG-GAP_3"/>
    <property type="match status" value="2"/>
</dbReference>
<keyword evidence="1" id="KW-0732">Signal</keyword>
<reference evidence="5" key="1">
    <citation type="submission" date="2023-03" db="EMBL/GenBank/DDBJ databases">
        <title>Edaphobacter sp.</title>
        <authorList>
            <person name="Huber K.J."/>
            <person name="Papendorf J."/>
            <person name="Pilke C."/>
            <person name="Bunk B."/>
            <person name="Sproeer C."/>
            <person name="Pester M."/>
        </authorList>
    </citation>
    <scope>NUCLEOTIDE SEQUENCE</scope>
    <source>
        <strain evidence="4">DSM 109919</strain>
        <strain evidence="5">DSM 109920</strain>
    </source>
</reference>